<evidence type="ECO:0000256" key="1">
    <source>
        <dbReference type="SAM" id="Phobius"/>
    </source>
</evidence>
<keyword evidence="3" id="KW-1185">Reference proteome</keyword>
<name>A0ABX0JU07_9PROT</name>
<protein>
    <submittedName>
        <fullName evidence="2">Uncharacterized protein</fullName>
    </submittedName>
</protein>
<evidence type="ECO:0000313" key="2">
    <source>
        <dbReference type="EMBL" id="NHN85029.1"/>
    </source>
</evidence>
<evidence type="ECO:0000313" key="3">
    <source>
        <dbReference type="Proteomes" id="UP000635278"/>
    </source>
</evidence>
<dbReference type="Proteomes" id="UP000635278">
    <property type="component" value="Unassembled WGS sequence"/>
</dbReference>
<organism evidence="2 3">
    <name type="scientific">Acetobacter musti</name>
    <dbReference type="NCBI Taxonomy" id="864732"/>
    <lineage>
        <taxon>Bacteria</taxon>
        <taxon>Pseudomonadati</taxon>
        <taxon>Pseudomonadota</taxon>
        <taxon>Alphaproteobacteria</taxon>
        <taxon>Acetobacterales</taxon>
        <taxon>Acetobacteraceae</taxon>
        <taxon>Acetobacter</taxon>
    </lineage>
</organism>
<feature type="transmembrane region" description="Helical" evidence="1">
    <location>
        <begin position="17"/>
        <end position="40"/>
    </location>
</feature>
<keyword evidence="1" id="KW-1133">Transmembrane helix</keyword>
<proteinExistence type="predicted"/>
<reference evidence="2 3" key="1">
    <citation type="journal article" date="2020" name="Int. J. Syst. Evol. Microbiol.">
        <title>Novel acetic acid bacteria from cider fermentations: Acetobacter conturbans sp. nov. and Acetobacter fallax sp. nov.</title>
        <authorList>
            <person name="Sombolestani A.S."/>
            <person name="Cleenwerck I."/>
            <person name="Cnockaert M."/>
            <person name="Borremans W."/>
            <person name="Wieme A.D."/>
            <person name="De Vuyst L."/>
            <person name="Vandamme P."/>
        </authorList>
    </citation>
    <scope>NUCLEOTIDE SEQUENCE [LARGE SCALE GENOMIC DNA]</scope>
    <source>
        <strain evidence="2 3">LMG 30640</strain>
    </source>
</reference>
<dbReference type="EMBL" id="WOTB01000012">
    <property type="protein sequence ID" value="NHN85029.1"/>
    <property type="molecule type" value="Genomic_DNA"/>
</dbReference>
<gene>
    <name evidence="2" type="ORF">GOB93_10295</name>
</gene>
<keyword evidence="1" id="KW-0812">Transmembrane</keyword>
<accession>A0ABX0JU07</accession>
<dbReference type="RefSeq" id="WP_173583426.1">
    <property type="nucleotide sequence ID" value="NZ_WOTB01000012.1"/>
</dbReference>
<sequence>MDTASILETVFRLIPPAYLATATSIASFVIASCALAMRFWKPPAKDSRWVIVYRLVSALAQARGWNASAYQPDRKAVMIPLATNRSEAAENLGLDVDETRP</sequence>
<keyword evidence="1" id="KW-0472">Membrane</keyword>
<comment type="caution">
    <text evidence="2">The sequence shown here is derived from an EMBL/GenBank/DDBJ whole genome shotgun (WGS) entry which is preliminary data.</text>
</comment>